<accession>A0A3R6WE09</accession>
<feature type="compositionally biased region" description="Pro residues" evidence="1">
    <location>
        <begin position="440"/>
        <end position="451"/>
    </location>
</feature>
<evidence type="ECO:0000256" key="1">
    <source>
        <dbReference type="SAM" id="MobiDB-lite"/>
    </source>
</evidence>
<protein>
    <submittedName>
        <fullName evidence="2">Uncharacterized protein</fullName>
    </submittedName>
</protein>
<reference evidence="2 3" key="1">
    <citation type="submission" date="2018-08" db="EMBL/GenBank/DDBJ databases">
        <title>Aphanomyces genome sequencing and annotation.</title>
        <authorList>
            <person name="Minardi D."/>
            <person name="Oidtmann B."/>
            <person name="Van Der Giezen M."/>
            <person name="Studholme D.J."/>
        </authorList>
    </citation>
    <scope>NUCLEOTIDE SEQUENCE [LARGE SCALE GENOMIC DNA]</scope>
    <source>
        <strain evidence="2 3">Si</strain>
    </source>
</reference>
<evidence type="ECO:0000313" key="3">
    <source>
        <dbReference type="Proteomes" id="UP000283543"/>
    </source>
</evidence>
<feature type="region of interest" description="Disordered" evidence="1">
    <location>
        <begin position="311"/>
        <end position="451"/>
    </location>
</feature>
<feature type="compositionally biased region" description="Polar residues" evidence="1">
    <location>
        <begin position="408"/>
        <end position="422"/>
    </location>
</feature>
<organism evidence="2 3">
    <name type="scientific">Aphanomyces astaci</name>
    <name type="common">Crayfish plague agent</name>
    <dbReference type="NCBI Taxonomy" id="112090"/>
    <lineage>
        <taxon>Eukaryota</taxon>
        <taxon>Sar</taxon>
        <taxon>Stramenopiles</taxon>
        <taxon>Oomycota</taxon>
        <taxon>Saprolegniomycetes</taxon>
        <taxon>Saprolegniales</taxon>
        <taxon>Verrucalvaceae</taxon>
        <taxon>Aphanomyces</taxon>
    </lineage>
</organism>
<dbReference type="AlphaFoldDB" id="A0A3R6WE09"/>
<dbReference type="EMBL" id="QUTB01001841">
    <property type="protein sequence ID" value="RHY74780.1"/>
    <property type="molecule type" value="Genomic_DNA"/>
</dbReference>
<feature type="compositionally biased region" description="Polar residues" evidence="1">
    <location>
        <begin position="327"/>
        <end position="336"/>
    </location>
</feature>
<feature type="compositionally biased region" description="Basic and acidic residues" evidence="1">
    <location>
        <begin position="231"/>
        <end position="243"/>
    </location>
</feature>
<name>A0A3R6WE09_APHAT</name>
<proteinExistence type="predicted"/>
<feature type="region of interest" description="Disordered" evidence="1">
    <location>
        <begin position="1"/>
        <end position="85"/>
    </location>
</feature>
<feature type="compositionally biased region" description="Basic and acidic residues" evidence="1">
    <location>
        <begin position="30"/>
        <end position="51"/>
    </location>
</feature>
<feature type="compositionally biased region" description="Low complexity" evidence="1">
    <location>
        <begin position="203"/>
        <end position="212"/>
    </location>
</feature>
<feature type="compositionally biased region" description="Basic residues" evidence="1">
    <location>
        <begin position="364"/>
        <end position="376"/>
    </location>
</feature>
<feature type="region of interest" description="Disordered" evidence="1">
    <location>
        <begin position="104"/>
        <end position="253"/>
    </location>
</feature>
<feature type="compositionally biased region" description="Basic and acidic residues" evidence="1">
    <location>
        <begin position="108"/>
        <end position="127"/>
    </location>
</feature>
<sequence length="517" mass="55581">MTSRRGGDVGRANNRSGPLRHRLTSGRTDAQFEPHRRLPDEKVNGMMDGRRKAGKATALGSTGPFSGHSAHPPKPVDRNPTKNSVALTFNGAIEQMKPAVSTCFAEPAAKKTDTSRRGQTSRNERYVHQPGRSNTPVEMPMETRQTTTSSRTRREARDMSNSRQDSTASPRIVQHRPQHPNPTSAQPAPGDTGLSRDKQSKPANAAAASTRNSNRHTMSTSAADEGVSTGHADHPSITDDAPLKQKKASVVKPKDRVMALSVALAVAKSIPTVGRPNDIPKKKQPAADVQTELDKKVAINVALVFTQTRPVSNGHQIHGGPAVGEPPSTSQEAVTSPPSPVVADLPELATPLQADNAADDGPSTRRKSMVTRKRPRNTVVQTPQVAEQDAHVPPQSAAKVPKKRRLATYSQVTKPANTPLKTSNKKLVVGKPRKQHRAPSPAPPPVASPPVTPWSSIRFFPPTVAASTVRPLMHALPTFPLHMPSEADRQALQTRHVALLDQSAALLHNAIQDFSTL</sequence>
<gene>
    <name evidence="2" type="ORF">DYB34_001366</name>
</gene>
<comment type="caution">
    <text evidence="2">The sequence shown here is derived from an EMBL/GenBank/DDBJ whole genome shotgun (WGS) entry which is preliminary data.</text>
</comment>
<dbReference type="Proteomes" id="UP000283543">
    <property type="component" value="Unassembled WGS sequence"/>
</dbReference>
<evidence type="ECO:0000313" key="2">
    <source>
        <dbReference type="EMBL" id="RHY74780.1"/>
    </source>
</evidence>